<name>A0A1I4WNU7_9PROT</name>
<dbReference type="InterPro" id="IPR029058">
    <property type="entry name" value="AB_hydrolase_fold"/>
</dbReference>
<dbReference type="GO" id="GO:0004177">
    <property type="term" value="F:aminopeptidase activity"/>
    <property type="evidence" value="ECO:0007669"/>
    <property type="project" value="UniProtKB-KW"/>
</dbReference>
<dbReference type="Pfam" id="PF12146">
    <property type="entry name" value="Hydrolase_4"/>
    <property type="match status" value="1"/>
</dbReference>
<feature type="domain" description="Serine aminopeptidase S33" evidence="2">
    <location>
        <begin position="72"/>
        <end position="188"/>
    </location>
</feature>
<dbReference type="SUPFAM" id="SSF53474">
    <property type="entry name" value="alpha/beta-Hydrolases"/>
    <property type="match status" value="1"/>
</dbReference>
<evidence type="ECO:0000256" key="1">
    <source>
        <dbReference type="ARBA" id="ARBA00022801"/>
    </source>
</evidence>
<gene>
    <name evidence="3" type="ORF">SAMN05421863_11143</name>
</gene>
<dbReference type="PANTHER" id="PTHR22946:SF9">
    <property type="entry name" value="POLYKETIDE TRANSFERASE AF380"/>
    <property type="match status" value="1"/>
</dbReference>
<dbReference type="Proteomes" id="UP000183287">
    <property type="component" value="Unassembled WGS sequence"/>
</dbReference>
<keyword evidence="1" id="KW-0378">Hydrolase</keyword>
<organism evidence="3 4">
    <name type="scientific">Nitrosomonas communis</name>
    <dbReference type="NCBI Taxonomy" id="44574"/>
    <lineage>
        <taxon>Bacteria</taxon>
        <taxon>Pseudomonadati</taxon>
        <taxon>Pseudomonadota</taxon>
        <taxon>Betaproteobacteria</taxon>
        <taxon>Nitrosomonadales</taxon>
        <taxon>Nitrosomonadaceae</taxon>
        <taxon>Nitrosomonas</taxon>
    </lineage>
</organism>
<dbReference type="AlphaFoldDB" id="A0A1I4WNU7"/>
<dbReference type="GO" id="GO:0052689">
    <property type="term" value="F:carboxylic ester hydrolase activity"/>
    <property type="evidence" value="ECO:0007669"/>
    <property type="project" value="UniProtKB-ARBA"/>
</dbReference>
<accession>A0A1I4WNU7</accession>
<dbReference type="EMBL" id="FOUB01000114">
    <property type="protein sequence ID" value="SFN14679.1"/>
    <property type="molecule type" value="Genomic_DNA"/>
</dbReference>
<dbReference type="Gene3D" id="3.40.50.1820">
    <property type="entry name" value="alpha/beta hydrolase"/>
    <property type="match status" value="1"/>
</dbReference>
<keyword evidence="4" id="KW-1185">Reference proteome</keyword>
<sequence>MSLIIALTLLFSLILLAWSAAPALVRRGFHAPRRLEQSSPAELGLAYREIRIPTVRGKQLFGWLIPASLSGPQPIVAVLHGWGGNAEDMLPFASLLHRAGLGVLLVNARNHGRSDADTFSSMPRFAEDLQHALDWLVQQPEADPARLAILGHSVGAAACLLVASQRRGLAAVISIAAFVHPAEIMRQVIAAHHIPYWPIGRWVIDYVERTIGHRLDDIAPLYTLQAIHCPVLLVHGDQDRTVPVTAAETLYAHRPSDTVQLWVIPGVAHDSVEAIQAHGDRLLQFLNMAMGGDK</sequence>
<keyword evidence="3" id="KW-0645">Protease</keyword>
<evidence type="ECO:0000313" key="4">
    <source>
        <dbReference type="Proteomes" id="UP000183287"/>
    </source>
</evidence>
<evidence type="ECO:0000259" key="2">
    <source>
        <dbReference type="Pfam" id="PF12146"/>
    </source>
</evidence>
<dbReference type="InterPro" id="IPR050261">
    <property type="entry name" value="FrsA_esterase"/>
</dbReference>
<evidence type="ECO:0000313" key="3">
    <source>
        <dbReference type="EMBL" id="SFN14679.1"/>
    </source>
</evidence>
<reference evidence="4" key="1">
    <citation type="submission" date="2016-10" db="EMBL/GenBank/DDBJ databases">
        <authorList>
            <person name="Varghese N."/>
            <person name="Submissions S."/>
        </authorList>
    </citation>
    <scope>NUCLEOTIDE SEQUENCE [LARGE SCALE GENOMIC DNA]</scope>
    <source>
        <strain evidence="4">Nm44</strain>
    </source>
</reference>
<dbReference type="PANTHER" id="PTHR22946">
    <property type="entry name" value="DIENELACTONE HYDROLASE DOMAIN-CONTAINING PROTEIN-RELATED"/>
    <property type="match status" value="1"/>
</dbReference>
<dbReference type="RefSeq" id="WP_256212247.1">
    <property type="nucleotide sequence ID" value="NZ_FOUB01000114.1"/>
</dbReference>
<proteinExistence type="predicted"/>
<protein>
    <submittedName>
        <fullName evidence="3">Serine aminopeptidase, S33</fullName>
    </submittedName>
</protein>
<keyword evidence="3" id="KW-0031">Aminopeptidase</keyword>
<dbReference type="InterPro" id="IPR022742">
    <property type="entry name" value="Hydrolase_4"/>
</dbReference>